<dbReference type="Gene3D" id="3.30.450.20">
    <property type="entry name" value="PAS domain"/>
    <property type="match status" value="1"/>
</dbReference>
<evidence type="ECO:0000313" key="14">
    <source>
        <dbReference type="EMBL" id="RUR86563.1"/>
    </source>
</evidence>
<name>A0A3S1A2V3_CHLFR</name>
<feature type="modified residue" description="4-aspartylphosphate" evidence="8">
    <location>
        <position position="569"/>
    </location>
</feature>
<keyword evidence="9" id="KW-0175">Coiled coil</keyword>
<evidence type="ECO:0000313" key="15">
    <source>
        <dbReference type="Proteomes" id="UP000268857"/>
    </source>
</evidence>
<evidence type="ECO:0000256" key="3">
    <source>
        <dbReference type="ARBA" id="ARBA00012438"/>
    </source>
</evidence>
<dbReference type="InterPro" id="IPR004358">
    <property type="entry name" value="Sig_transdc_His_kin-like_C"/>
</dbReference>
<comment type="caution">
    <text evidence="14">The sequence shown here is derived from an EMBL/GenBank/DDBJ whole genome shotgun (WGS) entry which is preliminary data.</text>
</comment>
<dbReference type="SMART" id="SM00387">
    <property type="entry name" value="HATPase_c"/>
    <property type="match status" value="1"/>
</dbReference>
<evidence type="ECO:0000256" key="6">
    <source>
        <dbReference type="ARBA" id="ARBA00023012"/>
    </source>
</evidence>
<dbReference type="SMART" id="SM00086">
    <property type="entry name" value="PAC"/>
    <property type="match status" value="1"/>
</dbReference>
<evidence type="ECO:0000256" key="8">
    <source>
        <dbReference type="PROSITE-ProRule" id="PRU00169"/>
    </source>
</evidence>
<dbReference type="InterPro" id="IPR003594">
    <property type="entry name" value="HATPase_dom"/>
</dbReference>
<dbReference type="Gene3D" id="2.10.70.100">
    <property type="match status" value="1"/>
</dbReference>
<accession>A0A3S1A2V3</accession>
<dbReference type="Pfam" id="PF08447">
    <property type="entry name" value="PAS_3"/>
    <property type="match status" value="1"/>
</dbReference>
<dbReference type="EMBL" id="RSCJ01000001">
    <property type="protein sequence ID" value="RUR86563.1"/>
    <property type="molecule type" value="Genomic_DNA"/>
</dbReference>
<dbReference type="PANTHER" id="PTHR43547:SF2">
    <property type="entry name" value="HYBRID SIGNAL TRANSDUCTION HISTIDINE KINASE C"/>
    <property type="match status" value="1"/>
</dbReference>
<evidence type="ECO:0000259" key="12">
    <source>
        <dbReference type="PROSITE" id="PS50112"/>
    </source>
</evidence>
<feature type="coiled-coil region" evidence="9">
    <location>
        <begin position="249"/>
        <end position="276"/>
    </location>
</feature>
<dbReference type="CDD" id="cd17580">
    <property type="entry name" value="REC_2_DhkD-like"/>
    <property type="match status" value="1"/>
</dbReference>
<feature type="domain" description="Response regulatory" evidence="11">
    <location>
        <begin position="520"/>
        <end position="638"/>
    </location>
</feature>
<protein>
    <recommendedName>
        <fullName evidence="7">Circadian input-output histidine kinase CikA</fullName>
        <ecNumber evidence="3">2.7.13.3</ecNumber>
    </recommendedName>
</protein>
<dbReference type="InterPro" id="IPR036890">
    <property type="entry name" value="HATPase_C_sf"/>
</dbReference>
<gene>
    <name evidence="14" type="ORF">PCC6912_00060</name>
</gene>
<keyword evidence="5" id="KW-0418">Kinase</keyword>
<keyword evidence="4 8" id="KW-0597">Phosphoprotein</keyword>
<dbReference type="PROSITE" id="PS50112">
    <property type="entry name" value="PAS"/>
    <property type="match status" value="1"/>
</dbReference>
<comment type="similarity">
    <text evidence="2">In the N-terminal section; belongs to the phytochrome family.</text>
</comment>
<evidence type="ECO:0000259" key="13">
    <source>
        <dbReference type="PROSITE" id="PS50113"/>
    </source>
</evidence>
<dbReference type="InterPro" id="IPR000700">
    <property type="entry name" value="PAS-assoc_C"/>
</dbReference>
<dbReference type="Pfam" id="PF02518">
    <property type="entry name" value="HATPase_c"/>
    <property type="match status" value="1"/>
</dbReference>
<dbReference type="InterPro" id="IPR000014">
    <property type="entry name" value="PAS"/>
</dbReference>
<feature type="domain" description="PAC" evidence="13">
    <location>
        <begin position="206"/>
        <end position="258"/>
    </location>
</feature>
<dbReference type="AlphaFoldDB" id="A0A3S1A2V3"/>
<dbReference type="InterPro" id="IPR001789">
    <property type="entry name" value="Sig_transdc_resp-reg_receiver"/>
</dbReference>
<feature type="domain" description="Histidine kinase" evidence="10">
    <location>
        <begin position="276"/>
        <end position="494"/>
    </location>
</feature>
<evidence type="ECO:0000256" key="2">
    <source>
        <dbReference type="ARBA" id="ARBA00006402"/>
    </source>
</evidence>
<dbReference type="EC" id="2.7.13.3" evidence="3"/>
<dbReference type="InterPro" id="IPR035965">
    <property type="entry name" value="PAS-like_dom_sf"/>
</dbReference>
<dbReference type="CDD" id="cd00082">
    <property type="entry name" value="HisKA"/>
    <property type="match status" value="1"/>
</dbReference>
<evidence type="ECO:0000256" key="9">
    <source>
        <dbReference type="SAM" id="Coils"/>
    </source>
</evidence>
<dbReference type="GO" id="GO:0000155">
    <property type="term" value="F:phosphorelay sensor kinase activity"/>
    <property type="evidence" value="ECO:0007669"/>
    <property type="project" value="InterPro"/>
</dbReference>
<feature type="domain" description="Response regulatory" evidence="11">
    <location>
        <begin position="3"/>
        <end position="119"/>
    </location>
</feature>
<dbReference type="SMART" id="SM00388">
    <property type="entry name" value="HisKA"/>
    <property type="match status" value="1"/>
</dbReference>
<dbReference type="Pfam" id="PF00072">
    <property type="entry name" value="Response_reg"/>
    <property type="match status" value="2"/>
</dbReference>
<evidence type="ECO:0000256" key="5">
    <source>
        <dbReference type="ARBA" id="ARBA00022777"/>
    </source>
</evidence>
<feature type="domain" description="PAS" evidence="12">
    <location>
        <begin position="131"/>
        <end position="203"/>
    </location>
</feature>
<dbReference type="Gene3D" id="3.40.50.2300">
    <property type="match status" value="2"/>
</dbReference>
<evidence type="ECO:0000256" key="7">
    <source>
        <dbReference type="ARBA" id="ARBA00074306"/>
    </source>
</evidence>
<dbReference type="InterPro" id="IPR005467">
    <property type="entry name" value="His_kinase_dom"/>
</dbReference>
<dbReference type="InterPro" id="IPR036097">
    <property type="entry name" value="HisK_dim/P_sf"/>
</dbReference>
<dbReference type="STRING" id="211165.GCA_000317285_04915"/>
<dbReference type="InterPro" id="IPR001610">
    <property type="entry name" value="PAC"/>
</dbReference>
<dbReference type="InterPro" id="IPR011006">
    <property type="entry name" value="CheY-like_superfamily"/>
</dbReference>
<feature type="modified residue" description="4-aspartylphosphate" evidence="8">
    <location>
        <position position="54"/>
    </location>
</feature>
<evidence type="ECO:0000256" key="4">
    <source>
        <dbReference type="ARBA" id="ARBA00022553"/>
    </source>
</evidence>
<dbReference type="SMART" id="SM00091">
    <property type="entry name" value="PAS"/>
    <property type="match status" value="1"/>
</dbReference>
<keyword evidence="15" id="KW-1185">Reference proteome</keyword>
<dbReference type="CDD" id="cd00156">
    <property type="entry name" value="REC"/>
    <property type="match status" value="1"/>
</dbReference>
<comment type="catalytic activity">
    <reaction evidence="1">
        <text>ATP + protein L-histidine = ADP + protein N-phospho-L-histidine.</text>
        <dbReference type="EC" id="2.7.13.3"/>
    </reaction>
</comment>
<dbReference type="CDD" id="cd00130">
    <property type="entry name" value="PAS"/>
    <property type="match status" value="1"/>
</dbReference>
<sequence length="644" mass="71770">MIRILLIDDSPNDRLLANRELRRAFPDVQIKEIIDAQQFGLALEVGDFDLLITDYQLLWSDGLAVLRAVKSRYPDCLAIMFTNSGNEEIAVEGMKLGLNDYVLKDKRIERLSRAVVESLEKQRIRQQLQIAEERFRLALKAARMVSWDWNASTNEIIWSEGGEQLFDLPPGGLAGTYDAFLALVHPGDRELIVQASRSALETGADFVVEYRVPLADGTLRWIASRGRLILNNAVQPLRMTGVALDITDRKQSELALQEHAEKLAEANRLKDEFLAVISHELRTPLNAILGWSHILKNHDLNVAAQKRYLDTIERNAKRQQQLIEDLLNMSRLMRGQMQLTIAPVNLVSVIENAINTVWLSAEAKSIRLELDLDSTIEFILGDENRLHQIIWNLLSNAIKFTPQGGQVTVRLDRADEQVRIQVSDTGKGISADFLPHIFERFRQADASKTRSYTGLGLGLAIVRQLVELHGGQIQADSPGEGQGTTFTVLLPSFKENGSTQTEGLPLFSASLAPSSLTGMKILVVDDDIDSRELVAIIFEQYEAVVMTVASAREALDVLQQFQPDLVIADIGMPTEDGYSLMRKIRALPPQKGGEIPAIALTAYATLEDQTDAFAAGFQHHLTKPIDPEQLVAIAIKLWQGVKVK</sequence>
<dbReference type="PROSITE" id="PS50110">
    <property type="entry name" value="RESPONSE_REGULATORY"/>
    <property type="match status" value="2"/>
</dbReference>
<dbReference type="Pfam" id="PF00512">
    <property type="entry name" value="HisKA"/>
    <property type="match status" value="1"/>
</dbReference>
<evidence type="ECO:0000259" key="11">
    <source>
        <dbReference type="PROSITE" id="PS50110"/>
    </source>
</evidence>
<dbReference type="PROSITE" id="PS50113">
    <property type="entry name" value="PAC"/>
    <property type="match status" value="1"/>
</dbReference>
<keyword evidence="5" id="KW-0808">Transferase</keyword>
<dbReference type="SUPFAM" id="SSF55785">
    <property type="entry name" value="PYP-like sensor domain (PAS domain)"/>
    <property type="match status" value="1"/>
</dbReference>
<dbReference type="SUPFAM" id="SSF47384">
    <property type="entry name" value="Homodimeric domain of signal transducing histidine kinase"/>
    <property type="match status" value="1"/>
</dbReference>
<evidence type="ECO:0000259" key="10">
    <source>
        <dbReference type="PROSITE" id="PS50109"/>
    </source>
</evidence>
<dbReference type="PRINTS" id="PR00344">
    <property type="entry name" value="BCTRLSENSOR"/>
</dbReference>
<dbReference type="CDD" id="cd16922">
    <property type="entry name" value="HATPase_EvgS-ArcB-TorS-like"/>
    <property type="match status" value="1"/>
</dbReference>
<dbReference type="OrthoDB" id="5555607at2"/>
<evidence type="ECO:0000256" key="1">
    <source>
        <dbReference type="ARBA" id="ARBA00000085"/>
    </source>
</evidence>
<dbReference type="InterPro" id="IPR013655">
    <property type="entry name" value="PAS_fold_3"/>
</dbReference>
<dbReference type="PANTHER" id="PTHR43547">
    <property type="entry name" value="TWO-COMPONENT HISTIDINE KINASE"/>
    <property type="match status" value="1"/>
</dbReference>
<dbReference type="Proteomes" id="UP000268857">
    <property type="component" value="Unassembled WGS sequence"/>
</dbReference>
<dbReference type="SUPFAM" id="SSF55874">
    <property type="entry name" value="ATPase domain of HSP90 chaperone/DNA topoisomerase II/histidine kinase"/>
    <property type="match status" value="1"/>
</dbReference>
<reference evidence="14 15" key="1">
    <citation type="journal article" date="2019" name="Genome Biol. Evol.">
        <title>Day and night: Metabolic profiles and evolutionary relationships of six axenic non-marine cyanobacteria.</title>
        <authorList>
            <person name="Will S.E."/>
            <person name="Henke P."/>
            <person name="Boedeker C."/>
            <person name="Huang S."/>
            <person name="Brinkmann H."/>
            <person name="Rohde M."/>
            <person name="Jarek M."/>
            <person name="Friedl T."/>
            <person name="Seufert S."/>
            <person name="Schumacher M."/>
            <person name="Overmann J."/>
            <person name="Neumann-Schaal M."/>
            <person name="Petersen J."/>
        </authorList>
    </citation>
    <scope>NUCLEOTIDE SEQUENCE [LARGE SCALE GENOMIC DNA]</scope>
    <source>
        <strain evidence="14 15">PCC 6912</strain>
    </source>
</reference>
<dbReference type="Gene3D" id="1.10.287.130">
    <property type="match status" value="1"/>
</dbReference>
<dbReference type="InterPro" id="IPR003661">
    <property type="entry name" value="HisK_dim/P_dom"/>
</dbReference>
<dbReference type="PROSITE" id="PS50109">
    <property type="entry name" value="HIS_KIN"/>
    <property type="match status" value="1"/>
</dbReference>
<proteinExistence type="inferred from homology"/>
<dbReference type="SUPFAM" id="SSF52172">
    <property type="entry name" value="CheY-like"/>
    <property type="match status" value="2"/>
</dbReference>
<dbReference type="NCBIfam" id="TIGR00229">
    <property type="entry name" value="sensory_box"/>
    <property type="match status" value="1"/>
</dbReference>
<keyword evidence="6" id="KW-0902">Two-component regulatory system</keyword>
<dbReference type="Gene3D" id="3.30.565.10">
    <property type="entry name" value="Histidine kinase-like ATPase, C-terminal domain"/>
    <property type="match status" value="1"/>
</dbReference>
<dbReference type="FunFam" id="3.30.565.10:FF:000010">
    <property type="entry name" value="Sensor histidine kinase RcsC"/>
    <property type="match status" value="1"/>
</dbReference>
<organism evidence="14 15">
    <name type="scientific">Chlorogloeopsis fritschii PCC 6912</name>
    <dbReference type="NCBI Taxonomy" id="211165"/>
    <lineage>
        <taxon>Bacteria</taxon>
        <taxon>Bacillati</taxon>
        <taxon>Cyanobacteriota</taxon>
        <taxon>Cyanophyceae</taxon>
        <taxon>Nostocales</taxon>
        <taxon>Chlorogloeopsidaceae</taxon>
        <taxon>Chlorogloeopsis</taxon>
    </lineage>
</organism>
<dbReference type="RefSeq" id="WP_016874524.1">
    <property type="nucleotide sequence ID" value="NZ_AJLN01000116.1"/>
</dbReference>
<dbReference type="SMART" id="SM00448">
    <property type="entry name" value="REC"/>
    <property type="match status" value="2"/>
</dbReference>